<keyword evidence="3 9" id="KW-0032">Aminotransferase</keyword>
<dbReference type="NCBIfam" id="NF004624">
    <property type="entry name" value="PRK05964.1"/>
    <property type="match status" value="1"/>
</dbReference>
<dbReference type="CDD" id="cd00610">
    <property type="entry name" value="OAT_like"/>
    <property type="match status" value="1"/>
</dbReference>
<evidence type="ECO:0000256" key="9">
    <source>
        <dbReference type="HAMAP-Rule" id="MF_00834"/>
    </source>
</evidence>
<comment type="pathway">
    <text evidence="2 9">Cofactor biosynthesis; biotin biosynthesis; 7,8-diaminononanoate from 8-amino-7-oxononanoate (SAM route): step 1/1.</text>
</comment>
<dbReference type="EMBL" id="JBHSBW010000007">
    <property type="protein sequence ID" value="MFC4210537.1"/>
    <property type="molecule type" value="Genomic_DNA"/>
</dbReference>
<organism evidence="10 11">
    <name type="scientific">Pedobacter lithocola</name>
    <dbReference type="NCBI Taxonomy" id="1908239"/>
    <lineage>
        <taxon>Bacteria</taxon>
        <taxon>Pseudomonadati</taxon>
        <taxon>Bacteroidota</taxon>
        <taxon>Sphingobacteriia</taxon>
        <taxon>Sphingobacteriales</taxon>
        <taxon>Sphingobacteriaceae</taxon>
        <taxon>Pedobacter</taxon>
    </lineage>
</organism>
<feature type="binding site" evidence="9">
    <location>
        <position position="297"/>
    </location>
    <ligand>
        <name>substrate</name>
    </ligand>
</feature>
<dbReference type="PANTHER" id="PTHR42684">
    <property type="entry name" value="ADENOSYLMETHIONINE-8-AMINO-7-OXONONANOATE AMINOTRANSFERASE"/>
    <property type="match status" value="1"/>
</dbReference>
<keyword evidence="7 9" id="KW-0663">Pyridoxal phosphate</keyword>
<evidence type="ECO:0000256" key="8">
    <source>
        <dbReference type="ARBA" id="ARBA00048449"/>
    </source>
</evidence>
<dbReference type="Pfam" id="PF00202">
    <property type="entry name" value="Aminotran_3"/>
    <property type="match status" value="1"/>
</dbReference>
<dbReference type="Proteomes" id="UP001595789">
    <property type="component" value="Unassembled WGS sequence"/>
</dbReference>
<keyword evidence="5 9" id="KW-0949">S-adenosyl-L-methionine</keyword>
<dbReference type="InterPro" id="IPR015421">
    <property type="entry name" value="PyrdxlP-dep_Trfase_major"/>
</dbReference>
<dbReference type="PIRSF" id="PIRSF000521">
    <property type="entry name" value="Transaminase_4ab_Lys_Orn"/>
    <property type="match status" value="1"/>
</dbReference>
<reference evidence="11" key="1">
    <citation type="journal article" date="2019" name="Int. J. Syst. Evol. Microbiol.">
        <title>The Global Catalogue of Microorganisms (GCM) 10K type strain sequencing project: providing services to taxonomists for standard genome sequencing and annotation.</title>
        <authorList>
            <consortium name="The Broad Institute Genomics Platform"/>
            <consortium name="The Broad Institute Genome Sequencing Center for Infectious Disease"/>
            <person name="Wu L."/>
            <person name="Ma J."/>
        </authorList>
    </citation>
    <scope>NUCLEOTIDE SEQUENCE [LARGE SCALE GENOMIC DNA]</scope>
    <source>
        <strain evidence="11">CCM 8691</strain>
    </source>
</reference>
<dbReference type="PANTHER" id="PTHR42684:SF3">
    <property type="entry name" value="ADENOSYLMETHIONINE-8-AMINO-7-OXONONANOATE AMINOTRANSFERASE"/>
    <property type="match status" value="1"/>
</dbReference>
<comment type="catalytic activity">
    <reaction evidence="8 9">
        <text>(8S)-8-amino-7-oxononanoate + S-adenosyl-L-methionine = S-adenosyl-4-methylsulfanyl-2-oxobutanoate + (7R,8S)-7,8-diammoniononanoate</text>
        <dbReference type="Rhea" id="RHEA:16861"/>
        <dbReference type="ChEBI" id="CHEBI:16490"/>
        <dbReference type="ChEBI" id="CHEBI:59789"/>
        <dbReference type="ChEBI" id="CHEBI:149468"/>
        <dbReference type="ChEBI" id="CHEBI:149469"/>
        <dbReference type="EC" id="2.6.1.62"/>
    </reaction>
</comment>
<gene>
    <name evidence="9 10" type="primary">bioA</name>
    <name evidence="10" type="ORF">ACFOWA_05060</name>
</gene>
<feature type="binding site" evidence="9">
    <location>
        <begin position="110"/>
        <end position="111"/>
    </location>
    <ligand>
        <name>pyridoxal 5'-phosphate</name>
        <dbReference type="ChEBI" id="CHEBI:597326"/>
    </ligand>
</feature>
<dbReference type="InterPro" id="IPR015422">
    <property type="entry name" value="PyrdxlP-dep_Trfase_small"/>
</dbReference>
<dbReference type="Gene3D" id="3.90.1150.10">
    <property type="entry name" value="Aspartate Aminotransferase, domain 1"/>
    <property type="match status" value="1"/>
</dbReference>
<feature type="binding site" evidence="9">
    <location>
        <position position="234"/>
    </location>
    <ligand>
        <name>pyridoxal 5'-phosphate</name>
        <dbReference type="ChEBI" id="CHEBI:597326"/>
    </ligand>
</feature>
<comment type="cofactor">
    <cofactor evidence="1 9">
        <name>pyridoxal 5'-phosphate</name>
        <dbReference type="ChEBI" id="CHEBI:597326"/>
    </cofactor>
</comment>
<feature type="modified residue" description="N6-(pyridoxal phosphate)lysine" evidence="9">
    <location>
        <position position="263"/>
    </location>
</feature>
<feature type="binding site" evidence="9">
    <location>
        <position position="142"/>
    </location>
    <ligand>
        <name>substrate</name>
    </ligand>
</feature>
<comment type="subunit">
    <text evidence="9">Homodimer.</text>
</comment>
<dbReference type="InterPro" id="IPR005814">
    <property type="entry name" value="Aminotrans_3"/>
</dbReference>
<evidence type="ECO:0000256" key="1">
    <source>
        <dbReference type="ARBA" id="ARBA00001933"/>
    </source>
</evidence>
<dbReference type="EC" id="2.6.1.62" evidence="9"/>
<evidence type="ECO:0000256" key="3">
    <source>
        <dbReference type="ARBA" id="ARBA00022576"/>
    </source>
</evidence>
<dbReference type="InterPro" id="IPR015424">
    <property type="entry name" value="PyrdxlP-dep_Trfase"/>
</dbReference>
<evidence type="ECO:0000256" key="5">
    <source>
        <dbReference type="ARBA" id="ARBA00022691"/>
    </source>
</evidence>
<feature type="binding site" evidence="9">
    <location>
        <position position="50"/>
    </location>
    <ligand>
        <name>substrate</name>
    </ligand>
</feature>
<evidence type="ECO:0000313" key="11">
    <source>
        <dbReference type="Proteomes" id="UP001595789"/>
    </source>
</evidence>
<dbReference type="GO" id="GO:0004015">
    <property type="term" value="F:adenosylmethionine-8-amino-7-oxononanoate transaminase activity"/>
    <property type="evidence" value="ECO:0007669"/>
    <property type="project" value="UniProtKB-EC"/>
</dbReference>
<keyword evidence="11" id="KW-1185">Reference proteome</keyword>
<protein>
    <recommendedName>
        <fullName evidence="9">Adenosylmethionine-8-amino-7-oxononanoate aminotransferase</fullName>
        <ecNumber evidence="9">2.6.1.62</ecNumber>
    </recommendedName>
    <alternativeName>
        <fullName evidence="9">7,8-diamino-pelargonic acid aminotransferase</fullName>
        <shortName evidence="9">DAPA AT</shortName>
        <shortName evidence="9">DAPA aminotransferase</shortName>
    </alternativeName>
    <alternativeName>
        <fullName evidence="9">7,8-diaminononanoate synthase</fullName>
        <shortName evidence="9">DANS</shortName>
    </alternativeName>
    <alternativeName>
        <fullName evidence="9">Diaminopelargonic acid synthase</fullName>
    </alternativeName>
</protein>
<feature type="binding site" evidence="9">
    <location>
        <begin position="298"/>
        <end position="299"/>
    </location>
    <ligand>
        <name>pyridoxal 5'-phosphate</name>
        <dbReference type="ChEBI" id="CHEBI:597326"/>
    </ligand>
</feature>
<comment type="subcellular location">
    <subcellularLocation>
        <location evidence="9">Cytoplasm</location>
    </subcellularLocation>
</comment>
<dbReference type="Gene3D" id="3.40.640.10">
    <property type="entry name" value="Type I PLP-dependent aspartate aminotransferase-like (Major domain)"/>
    <property type="match status" value="1"/>
</dbReference>
<keyword evidence="4 9" id="KW-0808">Transferase</keyword>
<name>A0ABV8P8I4_9SPHI</name>
<dbReference type="SUPFAM" id="SSF53383">
    <property type="entry name" value="PLP-dependent transferases"/>
    <property type="match status" value="1"/>
</dbReference>
<dbReference type="RefSeq" id="WP_378982408.1">
    <property type="nucleotide sequence ID" value="NZ_JBHSBW010000007.1"/>
</dbReference>
<keyword evidence="9" id="KW-0963">Cytoplasm</keyword>
<dbReference type="NCBIfam" id="TIGR00508">
    <property type="entry name" value="bioA"/>
    <property type="match status" value="1"/>
</dbReference>
<comment type="function">
    <text evidence="9">Catalyzes the transfer of the alpha-amino group from S-adenosyl-L-methionine (SAM) to 7-keto-8-aminopelargonic acid (KAPA) to form 7,8-diaminopelargonic acid (DAPA). It is the only aminotransferase known to utilize SAM as an amino donor.</text>
</comment>
<feature type="binding site" evidence="9">
    <location>
        <position position="388"/>
    </location>
    <ligand>
        <name>substrate</name>
    </ligand>
</feature>
<keyword evidence="6 9" id="KW-0093">Biotin biosynthesis</keyword>
<sequence>MSLVERDKKLIWHPYTQMKNALPHIPIVRGEGVYVFDEDGNKYIDAVSSWWVNIHGHAHPHIAQKVSEQLSVLEHVIFAGFTHEPAVLLAERLLPLLPGKQEKVFYTDNGSTAVEVALKMCLQFWDNKQKPKTKILAFKNAYHGDTFGAMSVSGRSIFTDAFNSLLFDVEFIDLPNAGNIEGIKKQISDLTLEAACFIFEPLILGSAGMLMYEAKYLDELISTCKSSHILTIADEVMTGFGRTGTYFACEKLKNKPDIFCLSKGLTGGTMPLGVTTCTNEIFEAFLSDDKLKTLYHGHSFTANPIACVASLASLDILLKDETLQNIRRIEAKHTVFLEEIKSHHKVKAIRQTGTIIAIEWETGNETSYLSNLRNLLYNYFLNKGIILRPLGNIIYILPPYVISNEDLDYVYVAIKSALDEI</sequence>
<accession>A0ABV8P8I4</accession>
<comment type="caution">
    <text evidence="10">The sequence shown here is derived from an EMBL/GenBank/DDBJ whole genome shotgun (WGS) entry which is preliminary data.</text>
</comment>
<evidence type="ECO:0000256" key="7">
    <source>
        <dbReference type="ARBA" id="ARBA00022898"/>
    </source>
</evidence>
<dbReference type="InterPro" id="IPR005815">
    <property type="entry name" value="BioA"/>
</dbReference>
<dbReference type="HAMAP" id="MF_00834">
    <property type="entry name" value="BioA"/>
    <property type="match status" value="1"/>
</dbReference>
<feature type="site" description="Participates in the substrate recognition with KAPA and in a stacking interaction with the adenine ring of SAM" evidence="9">
    <location>
        <position position="15"/>
    </location>
</feature>
<evidence type="ECO:0000313" key="10">
    <source>
        <dbReference type="EMBL" id="MFC4210537.1"/>
    </source>
</evidence>
<comment type="similarity">
    <text evidence="9">Belongs to the class-III pyridoxal-phosphate-dependent aminotransferase family. BioA subfamily.</text>
</comment>
<feature type="binding site" evidence="9">
    <location>
        <position position="263"/>
    </location>
    <ligand>
        <name>substrate</name>
    </ligand>
</feature>
<evidence type="ECO:0000256" key="4">
    <source>
        <dbReference type="ARBA" id="ARBA00022679"/>
    </source>
</evidence>
<proteinExistence type="inferred from homology"/>
<evidence type="ECO:0000256" key="6">
    <source>
        <dbReference type="ARBA" id="ARBA00022756"/>
    </source>
</evidence>
<evidence type="ECO:0000256" key="2">
    <source>
        <dbReference type="ARBA" id="ARBA00005063"/>
    </source>
</evidence>